<protein>
    <submittedName>
        <fullName evidence="1">Uncharacterized protein</fullName>
    </submittedName>
</protein>
<dbReference type="Gene3D" id="3.50.30.10">
    <property type="entry name" value="Phosphohistidine domain"/>
    <property type="match status" value="1"/>
</dbReference>
<gene>
    <name evidence="1" type="ORF">ACFOWE_11395</name>
</gene>
<evidence type="ECO:0000313" key="1">
    <source>
        <dbReference type="EMBL" id="MFC4058904.1"/>
    </source>
</evidence>
<sequence>VGAADLTVDEAAGCVRAGGRTLPEGTLVTVDGTGGRVLAGRPRTVAAPADPHLHRLLGWADEVSGGAPGSGDAERLSAAHAVLRDARRRPGGARPAGDGA</sequence>
<feature type="non-terminal residue" evidence="1">
    <location>
        <position position="1"/>
    </location>
</feature>
<name>A0ABV8I3Y2_9ACTN</name>
<reference evidence="2" key="1">
    <citation type="journal article" date="2019" name="Int. J. Syst. Evol. Microbiol.">
        <title>The Global Catalogue of Microorganisms (GCM) 10K type strain sequencing project: providing services to taxonomists for standard genome sequencing and annotation.</title>
        <authorList>
            <consortium name="The Broad Institute Genomics Platform"/>
            <consortium name="The Broad Institute Genome Sequencing Center for Infectious Disease"/>
            <person name="Wu L."/>
            <person name="Ma J."/>
        </authorList>
    </citation>
    <scope>NUCLEOTIDE SEQUENCE [LARGE SCALE GENOMIC DNA]</scope>
    <source>
        <strain evidence="2">TBRC 4489</strain>
    </source>
</reference>
<proteinExistence type="predicted"/>
<dbReference type="SUPFAM" id="SSF52009">
    <property type="entry name" value="Phosphohistidine domain"/>
    <property type="match status" value="1"/>
</dbReference>
<dbReference type="InterPro" id="IPR036637">
    <property type="entry name" value="Phosphohistidine_dom_sf"/>
</dbReference>
<dbReference type="Gene3D" id="1.10.189.10">
    <property type="entry name" value="Pyruvate Phosphate Dikinase, domain 2"/>
    <property type="match status" value="1"/>
</dbReference>
<dbReference type="Proteomes" id="UP001595850">
    <property type="component" value="Unassembled WGS sequence"/>
</dbReference>
<organism evidence="1 2">
    <name type="scientific">Planomonospora corallina</name>
    <dbReference type="NCBI Taxonomy" id="1806052"/>
    <lineage>
        <taxon>Bacteria</taxon>
        <taxon>Bacillati</taxon>
        <taxon>Actinomycetota</taxon>
        <taxon>Actinomycetes</taxon>
        <taxon>Streptosporangiales</taxon>
        <taxon>Streptosporangiaceae</taxon>
        <taxon>Planomonospora</taxon>
    </lineage>
</organism>
<evidence type="ECO:0000313" key="2">
    <source>
        <dbReference type="Proteomes" id="UP001595850"/>
    </source>
</evidence>
<keyword evidence="2" id="KW-1185">Reference proteome</keyword>
<comment type="caution">
    <text evidence="1">The sequence shown here is derived from an EMBL/GenBank/DDBJ whole genome shotgun (WGS) entry which is preliminary data.</text>
</comment>
<accession>A0ABV8I3Y2</accession>
<dbReference type="EMBL" id="JBHSBM010000016">
    <property type="protein sequence ID" value="MFC4058904.1"/>
    <property type="molecule type" value="Genomic_DNA"/>
</dbReference>